<comment type="caution">
    <text evidence="1">The sequence shown here is derived from an EMBL/GenBank/DDBJ whole genome shotgun (WGS) entry which is preliminary data.</text>
</comment>
<proteinExistence type="predicted"/>
<sequence length="217" mass="22823">MEEFNGYVIKWQPLTSRLEAAADDAHAAHAKLPPAPSREETRACLRRVYSRLRSSLGVGSSDGGGLVPGHLTSPPVRDLHILLLNGQTAGGACPCCLPDVLASVEVHGETGVTGDDVLRELAGYLYGHGSGDDDDDGSDGKGDEAVPPPQIYEPDGSAVAREGWVVYRSDWISTGEDGGGGGGGGALAQFDDWGSGYEVIKLFLYCCPVEDLPWVRG</sequence>
<protein>
    <submittedName>
        <fullName evidence="1">Uncharacterized protein</fullName>
    </submittedName>
</protein>
<reference evidence="1" key="1">
    <citation type="submission" date="2022-10" db="EMBL/GenBank/DDBJ databases">
        <title>Complete Genome of Trichothecium roseum strain YXFP-22015, a Plant Pathogen Isolated from Citrus.</title>
        <authorList>
            <person name="Wang Y."/>
            <person name="Zhu L."/>
        </authorList>
    </citation>
    <scope>NUCLEOTIDE SEQUENCE</scope>
    <source>
        <strain evidence="1">YXFP-22015</strain>
    </source>
</reference>
<name>A0ACC0V4E2_9HYPO</name>
<dbReference type="EMBL" id="CM047942">
    <property type="protein sequence ID" value="KAI9901238.1"/>
    <property type="molecule type" value="Genomic_DNA"/>
</dbReference>
<evidence type="ECO:0000313" key="1">
    <source>
        <dbReference type="EMBL" id="KAI9901238.1"/>
    </source>
</evidence>
<accession>A0ACC0V4E2</accession>
<gene>
    <name evidence="1" type="ORF">N3K66_003055</name>
</gene>
<dbReference type="Proteomes" id="UP001163324">
    <property type="component" value="Chromosome 3"/>
</dbReference>
<keyword evidence="2" id="KW-1185">Reference proteome</keyword>
<evidence type="ECO:0000313" key="2">
    <source>
        <dbReference type="Proteomes" id="UP001163324"/>
    </source>
</evidence>
<organism evidence="1 2">
    <name type="scientific">Trichothecium roseum</name>
    <dbReference type="NCBI Taxonomy" id="47278"/>
    <lineage>
        <taxon>Eukaryota</taxon>
        <taxon>Fungi</taxon>
        <taxon>Dikarya</taxon>
        <taxon>Ascomycota</taxon>
        <taxon>Pezizomycotina</taxon>
        <taxon>Sordariomycetes</taxon>
        <taxon>Hypocreomycetidae</taxon>
        <taxon>Hypocreales</taxon>
        <taxon>Hypocreales incertae sedis</taxon>
        <taxon>Trichothecium</taxon>
    </lineage>
</organism>